<dbReference type="EMBL" id="JANBPG010004050">
    <property type="protein sequence ID" value="KAJ1877923.1"/>
    <property type="molecule type" value="Genomic_DNA"/>
</dbReference>
<sequence>PGARVCARIGGGYVGGKGGGCWERGAEKRPGGGKAEELGWRRGEGGNRCYFGADPV</sequence>
<reference evidence="1" key="1">
    <citation type="submission" date="2022-07" db="EMBL/GenBank/DDBJ databases">
        <title>Phylogenomic reconstructions and comparative analyses of Kickxellomycotina fungi.</title>
        <authorList>
            <person name="Reynolds N.K."/>
            <person name="Stajich J.E."/>
            <person name="Barry K."/>
            <person name="Grigoriev I.V."/>
            <person name="Crous P."/>
            <person name="Smith M.E."/>
        </authorList>
    </citation>
    <scope>NUCLEOTIDE SEQUENCE</scope>
    <source>
        <strain evidence="1">Benny 63K</strain>
    </source>
</reference>
<feature type="non-terminal residue" evidence="1">
    <location>
        <position position="56"/>
    </location>
</feature>
<comment type="caution">
    <text evidence="1">The sequence shown here is derived from an EMBL/GenBank/DDBJ whole genome shotgun (WGS) entry which is preliminary data.</text>
</comment>
<name>A0ACC1HWV7_9FUNG</name>
<accession>A0ACC1HWV7</accession>
<evidence type="ECO:0000313" key="1">
    <source>
        <dbReference type="EMBL" id="KAJ1877923.1"/>
    </source>
</evidence>
<dbReference type="Proteomes" id="UP001150581">
    <property type="component" value="Unassembled WGS sequence"/>
</dbReference>
<proteinExistence type="predicted"/>
<gene>
    <name evidence="1" type="ORF">LPJ66_011995</name>
</gene>
<feature type="non-terminal residue" evidence="1">
    <location>
        <position position="1"/>
    </location>
</feature>
<protein>
    <submittedName>
        <fullName evidence="1">Uncharacterized protein</fullName>
    </submittedName>
</protein>
<evidence type="ECO:0000313" key="2">
    <source>
        <dbReference type="Proteomes" id="UP001150581"/>
    </source>
</evidence>
<keyword evidence="2" id="KW-1185">Reference proteome</keyword>
<organism evidence="1 2">
    <name type="scientific">Kickxella alabastrina</name>
    <dbReference type="NCBI Taxonomy" id="61397"/>
    <lineage>
        <taxon>Eukaryota</taxon>
        <taxon>Fungi</taxon>
        <taxon>Fungi incertae sedis</taxon>
        <taxon>Zoopagomycota</taxon>
        <taxon>Kickxellomycotina</taxon>
        <taxon>Kickxellomycetes</taxon>
        <taxon>Kickxellales</taxon>
        <taxon>Kickxellaceae</taxon>
        <taxon>Kickxella</taxon>
    </lineage>
</organism>